<reference evidence="14" key="1">
    <citation type="submission" date="2021-04" db="EMBL/GenBank/DDBJ databases">
        <authorList>
            <person name="Zhang D.-C."/>
        </authorList>
    </citation>
    <scope>NUCLEOTIDE SEQUENCE</scope>
    <source>
        <strain evidence="14">CGMCC 1.15697</strain>
    </source>
</reference>
<evidence type="ECO:0000256" key="1">
    <source>
        <dbReference type="ARBA" id="ARBA00004496"/>
    </source>
</evidence>
<dbReference type="Gene3D" id="3.40.1780.10">
    <property type="entry name" value="QueA-like"/>
    <property type="match status" value="1"/>
</dbReference>
<sequence>MRVDLFDFDLPPERIAQAPASPRDSARLLHVPAVGGFADRGVRDLPDLLRAGDLLIVNDTKVIPTRLHGRRAESGGAIEATLVEEIAADRWRAYCRPAKRLKPGDAILFADGVLGARVAEKQADGRVDLLFDRSGSALREALWAVGRMPLPPYIKRPRPEADADMEAEAATPDDRAAYQTLFAREEGAVAAPTAGLHFTPRLIEALEAAGIGRAHVTLHVGAGTFAPVKAEDTDAHIMHSEWARLPKETAEAIARARRDGGRVVAVGTTALRTLESAAREAVATGRAGTVPPFEGSTDIFITPGHRFHGVDLLLTNFHLPRSTLFMLVSAFSGLERMRAAYAHAIAADYRFFSYGDACLLERADGGGADDGSPRR</sequence>
<evidence type="ECO:0000256" key="7">
    <source>
        <dbReference type="ARBA" id="ARBA00022785"/>
    </source>
</evidence>
<dbReference type="AlphaFoldDB" id="A0A8J7S3I4"/>
<comment type="caution">
    <text evidence="14">The sequence shown here is derived from an EMBL/GenBank/DDBJ whole genome shotgun (WGS) entry which is preliminary data.</text>
</comment>
<dbReference type="SUPFAM" id="SSF111337">
    <property type="entry name" value="QueA-like"/>
    <property type="match status" value="1"/>
</dbReference>
<gene>
    <name evidence="13 14" type="primary">queA</name>
    <name evidence="14" type="ORF">KAJ83_12890</name>
</gene>
<dbReference type="UniPathway" id="UPA00392"/>
<comment type="subunit">
    <text evidence="3 13">Monomer.</text>
</comment>
<evidence type="ECO:0000256" key="2">
    <source>
        <dbReference type="ARBA" id="ARBA00004691"/>
    </source>
</evidence>
<evidence type="ECO:0000256" key="11">
    <source>
        <dbReference type="ARBA" id="ARBA00069325"/>
    </source>
</evidence>
<keyword evidence="5 13" id="KW-0808">Transferase</keyword>
<keyword evidence="6 13" id="KW-0949">S-adenosyl-L-methionine</keyword>
<dbReference type="HAMAP" id="MF_00113">
    <property type="entry name" value="QueA"/>
    <property type="match status" value="1"/>
</dbReference>
<dbReference type="FunFam" id="3.40.1780.10:FF:000001">
    <property type="entry name" value="S-adenosylmethionine:tRNA ribosyltransferase-isomerase"/>
    <property type="match status" value="1"/>
</dbReference>
<dbReference type="Proteomes" id="UP000672602">
    <property type="component" value="Unassembled WGS sequence"/>
</dbReference>
<keyword evidence="7 13" id="KW-0671">Queuosine biosynthesis</keyword>
<dbReference type="NCBIfam" id="NF001140">
    <property type="entry name" value="PRK00147.1"/>
    <property type="match status" value="1"/>
</dbReference>
<comment type="similarity">
    <text evidence="9 13">Belongs to the QueA family.</text>
</comment>
<evidence type="ECO:0000256" key="5">
    <source>
        <dbReference type="ARBA" id="ARBA00022679"/>
    </source>
</evidence>
<dbReference type="InterPro" id="IPR042118">
    <property type="entry name" value="QueA_dom1"/>
</dbReference>
<evidence type="ECO:0000256" key="4">
    <source>
        <dbReference type="ARBA" id="ARBA00022490"/>
    </source>
</evidence>
<dbReference type="FunFam" id="2.40.10.240:FF:000002">
    <property type="entry name" value="S-adenosylmethionine:tRNA ribosyltransferase-isomerase"/>
    <property type="match status" value="1"/>
</dbReference>
<name>A0A8J7S3I4_9PROT</name>
<protein>
    <recommendedName>
        <fullName evidence="11 13">S-adenosylmethionine:tRNA ribosyltransferase-isomerase</fullName>
        <ecNumber evidence="10 13">2.4.99.17</ecNumber>
    </recommendedName>
    <alternativeName>
        <fullName evidence="12 13">Queuosine biosynthesis protein QueA</fullName>
    </alternativeName>
</protein>
<evidence type="ECO:0000256" key="8">
    <source>
        <dbReference type="ARBA" id="ARBA00052751"/>
    </source>
</evidence>
<keyword evidence="4 13" id="KW-0963">Cytoplasm</keyword>
<dbReference type="Pfam" id="PF02547">
    <property type="entry name" value="Queuosine_synth"/>
    <property type="match status" value="1"/>
</dbReference>
<comment type="function">
    <text evidence="13">Transfers and isomerizes the ribose moiety from AdoMet to the 7-aminomethyl group of 7-deazaguanine (preQ1-tRNA) to give epoxyqueuosine (oQ-tRNA).</text>
</comment>
<dbReference type="NCBIfam" id="TIGR00113">
    <property type="entry name" value="queA"/>
    <property type="match status" value="1"/>
</dbReference>
<comment type="subcellular location">
    <subcellularLocation>
        <location evidence="1 13">Cytoplasm</location>
    </subcellularLocation>
</comment>
<evidence type="ECO:0000256" key="13">
    <source>
        <dbReference type="HAMAP-Rule" id="MF_00113"/>
    </source>
</evidence>
<dbReference type="GO" id="GO:0051075">
    <property type="term" value="F:S-adenosylmethionine:tRNA ribosyltransferase-isomerase activity"/>
    <property type="evidence" value="ECO:0007669"/>
    <property type="project" value="UniProtKB-EC"/>
</dbReference>
<dbReference type="GO" id="GO:0008616">
    <property type="term" value="P:tRNA queuosine(34) biosynthetic process"/>
    <property type="evidence" value="ECO:0007669"/>
    <property type="project" value="UniProtKB-UniRule"/>
</dbReference>
<dbReference type="PANTHER" id="PTHR30307">
    <property type="entry name" value="S-ADENOSYLMETHIONINE:TRNA RIBOSYLTRANSFERASE-ISOMERASE"/>
    <property type="match status" value="1"/>
</dbReference>
<accession>A0A8J7S3I4</accession>
<keyword evidence="15" id="KW-1185">Reference proteome</keyword>
<keyword evidence="14" id="KW-0328">Glycosyltransferase</keyword>
<evidence type="ECO:0000256" key="10">
    <source>
        <dbReference type="ARBA" id="ARBA00066503"/>
    </source>
</evidence>
<comment type="pathway">
    <text evidence="2 13">tRNA modification; tRNA-queuosine biosynthesis.</text>
</comment>
<evidence type="ECO:0000313" key="14">
    <source>
        <dbReference type="EMBL" id="MBP5857908.1"/>
    </source>
</evidence>
<proteinExistence type="inferred from homology"/>
<dbReference type="GO" id="GO:0005737">
    <property type="term" value="C:cytoplasm"/>
    <property type="evidence" value="ECO:0007669"/>
    <property type="project" value="UniProtKB-SubCell"/>
</dbReference>
<evidence type="ECO:0000256" key="3">
    <source>
        <dbReference type="ARBA" id="ARBA00011245"/>
    </source>
</evidence>
<dbReference type="Gene3D" id="2.40.10.240">
    <property type="entry name" value="QueA-like"/>
    <property type="match status" value="1"/>
</dbReference>
<comment type="catalytic activity">
    <reaction evidence="8 13">
        <text>7-aminomethyl-7-carbaguanosine(34) in tRNA + S-adenosyl-L-methionine = epoxyqueuosine(34) in tRNA + adenine + L-methionine + 2 H(+)</text>
        <dbReference type="Rhea" id="RHEA:32155"/>
        <dbReference type="Rhea" id="RHEA-COMP:10342"/>
        <dbReference type="Rhea" id="RHEA-COMP:18582"/>
        <dbReference type="ChEBI" id="CHEBI:15378"/>
        <dbReference type="ChEBI" id="CHEBI:16708"/>
        <dbReference type="ChEBI" id="CHEBI:57844"/>
        <dbReference type="ChEBI" id="CHEBI:59789"/>
        <dbReference type="ChEBI" id="CHEBI:82833"/>
        <dbReference type="ChEBI" id="CHEBI:194443"/>
        <dbReference type="EC" id="2.4.99.17"/>
    </reaction>
</comment>
<dbReference type="InterPro" id="IPR042119">
    <property type="entry name" value="QueA_dom2"/>
</dbReference>
<dbReference type="PANTHER" id="PTHR30307:SF0">
    <property type="entry name" value="S-ADENOSYLMETHIONINE:TRNA RIBOSYLTRANSFERASE-ISOMERASE"/>
    <property type="match status" value="1"/>
</dbReference>
<dbReference type="RefSeq" id="WP_210682477.1">
    <property type="nucleotide sequence ID" value="NZ_JAGMWN010000005.1"/>
</dbReference>
<organism evidence="14 15">
    <name type="scientific">Marivibrio halodurans</name>
    <dbReference type="NCBI Taxonomy" id="2039722"/>
    <lineage>
        <taxon>Bacteria</taxon>
        <taxon>Pseudomonadati</taxon>
        <taxon>Pseudomonadota</taxon>
        <taxon>Alphaproteobacteria</taxon>
        <taxon>Rhodospirillales</taxon>
        <taxon>Rhodospirillaceae</taxon>
        <taxon>Marivibrio</taxon>
    </lineage>
</organism>
<evidence type="ECO:0000256" key="12">
    <source>
        <dbReference type="ARBA" id="ARBA00076160"/>
    </source>
</evidence>
<evidence type="ECO:0000256" key="9">
    <source>
        <dbReference type="ARBA" id="ARBA00061210"/>
    </source>
</evidence>
<dbReference type="InterPro" id="IPR003699">
    <property type="entry name" value="QueA"/>
</dbReference>
<dbReference type="InterPro" id="IPR036100">
    <property type="entry name" value="QueA_sf"/>
</dbReference>
<dbReference type="EC" id="2.4.99.17" evidence="10 13"/>
<evidence type="ECO:0000313" key="15">
    <source>
        <dbReference type="Proteomes" id="UP000672602"/>
    </source>
</evidence>
<dbReference type="EMBL" id="JAGMWN010000005">
    <property type="protein sequence ID" value="MBP5857908.1"/>
    <property type="molecule type" value="Genomic_DNA"/>
</dbReference>
<evidence type="ECO:0000256" key="6">
    <source>
        <dbReference type="ARBA" id="ARBA00022691"/>
    </source>
</evidence>